<keyword evidence="3" id="KW-1185">Reference proteome</keyword>
<feature type="compositionally biased region" description="Gly residues" evidence="1">
    <location>
        <begin position="8"/>
        <end position="20"/>
    </location>
</feature>
<proteinExistence type="predicted"/>
<name>A0ABD0VRM4_DENTH</name>
<protein>
    <submittedName>
        <fullName evidence="2">Uncharacterized protein</fullName>
    </submittedName>
</protein>
<dbReference type="Proteomes" id="UP001552299">
    <property type="component" value="Unassembled WGS sequence"/>
</dbReference>
<dbReference type="AlphaFoldDB" id="A0ABD0VRM4"/>
<sequence>MSRRNAADGGGTGSGSGIGGNVKRDDYCAYVMTLERKTSMCDGPHFPNLQAAFKSKADQEQKQQQQRLGLFQHLESFEERLAGGRTN</sequence>
<feature type="region of interest" description="Disordered" evidence="1">
    <location>
        <begin position="1"/>
        <end position="23"/>
    </location>
</feature>
<evidence type="ECO:0000256" key="1">
    <source>
        <dbReference type="SAM" id="MobiDB-lite"/>
    </source>
</evidence>
<evidence type="ECO:0000313" key="2">
    <source>
        <dbReference type="EMBL" id="KAL0927849.1"/>
    </source>
</evidence>
<evidence type="ECO:0000313" key="3">
    <source>
        <dbReference type="Proteomes" id="UP001552299"/>
    </source>
</evidence>
<dbReference type="EMBL" id="JANQDX010000002">
    <property type="protein sequence ID" value="KAL0927849.1"/>
    <property type="molecule type" value="Genomic_DNA"/>
</dbReference>
<accession>A0ABD0VRM4</accession>
<reference evidence="2 3" key="1">
    <citation type="journal article" date="2024" name="Plant Biotechnol. J.">
        <title>Dendrobium thyrsiflorum genome and its molecular insights into genes involved in important horticultural traits.</title>
        <authorList>
            <person name="Chen B."/>
            <person name="Wang J.Y."/>
            <person name="Zheng P.J."/>
            <person name="Li K.L."/>
            <person name="Liang Y.M."/>
            <person name="Chen X.F."/>
            <person name="Zhang C."/>
            <person name="Zhao X."/>
            <person name="He X."/>
            <person name="Zhang G.Q."/>
            <person name="Liu Z.J."/>
            <person name="Xu Q."/>
        </authorList>
    </citation>
    <scope>NUCLEOTIDE SEQUENCE [LARGE SCALE GENOMIC DNA]</scope>
    <source>
        <strain evidence="2">GZMU011</strain>
    </source>
</reference>
<comment type="caution">
    <text evidence="2">The sequence shown here is derived from an EMBL/GenBank/DDBJ whole genome shotgun (WGS) entry which is preliminary data.</text>
</comment>
<gene>
    <name evidence="2" type="ORF">M5K25_002064</name>
</gene>
<organism evidence="2 3">
    <name type="scientific">Dendrobium thyrsiflorum</name>
    <name type="common">Pinecone-like raceme dendrobium</name>
    <name type="synonym">Orchid</name>
    <dbReference type="NCBI Taxonomy" id="117978"/>
    <lineage>
        <taxon>Eukaryota</taxon>
        <taxon>Viridiplantae</taxon>
        <taxon>Streptophyta</taxon>
        <taxon>Embryophyta</taxon>
        <taxon>Tracheophyta</taxon>
        <taxon>Spermatophyta</taxon>
        <taxon>Magnoliopsida</taxon>
        <taxon>Liliopsida</taxon>
        <taxon>Asparagales</taxon>
        <taxon>Orchidaceae</taxon>
        <taxon>Epidendroideae</taxon>
        <taxon>Malaxideae</taxon>
        <taxon>Dendrobiinae</taxon>
        <taxon>Dendrobium</taxon>
    </lineage>
</organism>